<comment type="caution">
    <text evidence="3">The sequence shown here is derived from an EMBL/GenBank/DDBJ whole genome shotgun (WGS) entry which is preliminary data.</text>
</comment>
<dbReference type="PROSITE" id="PS50005">
    <property type="entry name" value="TPR"/>
    <property type="match status" value="2"/>
</dbReference>
<accession>A0A840MXA0</accession>
<dbReference type="EMBL" id="JACHHY010000020">
    <property type="protein sequence ID" value="MBB5019781.1"/>
    <property type="molecule type" value="Genomic_DNA"/>
</dbReference>
<feature type="signal peptide" evidence="2">
    <location>
        <begin position="1"/>
        <end position="23"/>
    </location>
</feature>
<dbReference type="SMART" id="SM00028">
    <property type="entry name" value="TPR"/>
    <property type="match status" value="3"/>
</dbReference>
<dbReference type="PANTHER" id="PTHR12558">
    <property type="entry name" value="CELL DIVISION CYCLE 16,23,27"/>
    <property type="match status" value="1"/>
</dbReference>
<dbReference type="SUPFAM" id="SSF48452">
    <property type="entry name" value="TPR-like"/>
    <property type="match status" value="1"/>
</dbReference>
<proteinExistence type="predicted"/>
<feature type="repeat" description="TPR" evidence="1">
    <location>
        <begin position="30"/>
        <end position="63"/>
    </location>
</feature>
<name>A0A840MXA0_9PROT</name>
<evidence type="ECO:0000313" key="3">
    <source>
        <dbReference type="EMBL" id="MBB5019781.1"/>
    </source>
</evidence>
<sequence>MRKALCGALAVMAASVMSPLVHAQNPAMSAKLHTELSAQYFSLREYSVAIDEARQALSAVPEYGPAFNMLGLIFSELKEYQAADEYFRKAVQYAPNDSNVNHNYGLFLCRHRAGEDFSRYFQAALRNPLYQSPDKTWAASAGCKLQKGDLEGARDEFAQALAIRPDFQVALVGLASAYFRLQQYQEARTYFGRYFQGADGTAENLWEAIQTERKLNDPQGEARYTAKLKKLYPQSKEAELAANGR</sequence>
<feature type="repeat" description="TPR" evidence="1">
    <location>
        <begin position="64"/>
        <end position="97"/>
    </location>
</feature>
<dbReference type="PANTHER" id="PTHR12558:SF13">
    <property type="entry name" value="CELL DIVISION CYCLE PROTEIN 27 HOMOLOG"/>
    <property type="match status" value="1"/>
</dbReference>
<feature type="chain" id="PRO_5032838329" evidence="2">
    <location>
        <begin position="24"/>
        <end position="245"/>
    </location>
</feature>
<dbReference type="Pfam" id="PF13181">
    <property type="entry name" value="TPR_8"/>
    <property type="match status" value="1"/>
</dbReference>
<dbReference type="Pfam" id="PF14559">
    <property type="entry name" value="TPR_19"/>
    <property type="match status" value="1"/>
</dbReference>
<keyword evidence="2" id="KW-0732">Signal</keyword>
<dbReference type="InterPro" id="IPR011990">
    <property type="entry name" value="TPR-like_helical_dom_sf"/>
</dbReference>
<keyword evidence="1" id="KW-0802">TPR repeat</keyword>
<keyword evidence="4" id="KW-1185">Reference proteome</keyword>
<dbReference type="Gene3D" id="1.25.40.10">
    <property type="entry name" value="Tetratricopeptide repeat domain"/>
    <property type="match status" value="1"/>
</dbReference>
<dbReference type="AlphaFoldDB" id="A0A840MXA0"/>
<evidence type="ECO:0000313" key="4">
    <source>
        <dbReference type="Proteomes" id="UP000575898"/>
    </source>
</evidence>
<dbReference type="RefSeq" id="WP_184041174.1">
    <property type="nucleotide sequence ID" value="NZ_JACHHY010000020.1"/>
</dbReference>
<evidence type="ECO:0000256" key="1">
    <source>
        <dbReference type="PROSITE-ProRule" id="PRU00339"/>
    </source>
</evidence>
<gene>
    <name evidence="3" type="ORF">HNQ59_003089</name>
</gene>
<dbReference type="InterPro" id="IPR013360">
    <property type="entry name" value="Pilus_4_PilW"/>
</dbReference>
<organism evidence="3 4">
    <name type="scientific">Chitinivorax tropicus</name>
    <dbReference type="NCBI Taxonomy" id="714531"/>
    <lineage>
        <taxon>Bacteria</taxon>
        <taxon>Pseudomonadati</taxon>
        <taxon>Pseudomonadota</taxon>
        <taxon>Betaproteobacteria</taxon>
        <taxon>Chitinivorax</taxon>
    </lineage>
</organism>
<protein>
    <submittedName>
        <fullName evidence="3">Type IV pilus assembly protein PilF</fullName>
    </submittedName>
</protein>
<reference evidence="3 4" key="1">
    <citation type="submission" date="2020-08" db="EMBL/GenBank/DDBJ databases">
        <title>Genomic Encyclopedia of Type Strains, Phase IV (KMG-IV): sequencing the most valuable type-strain genomes for metagenomic binning, comparative biology and taxonomic classification.</title>
        <authorList>
            <person name="Goeker M."/>
        </authorList>
    </citation>
    <scope>NUCLEOTIDE SEQUENCE [LARGE SCALE GENOMIC DNA]</scope>
    <source>
        <strain evidence="3 4">DSM 27165</strain>
    </source>
</reference>
<dbReference type="InterPro" id="IPR019734">
    <property type="entry name" value="TPR_rpt"/>
</dbReference>
<evidence type="ECO:0000256" key="2">
    <source>
        <dbReference type="SAM" id="SignalP"/>
    </source>
</evidence>
<dbReference type="NCBIfam" id="TIGR02521">
    <property type="entry name" value="type_IV_pilW"/>
    <property type="match status" value="1"/>
</dbReference>
<dbReference type="Proteomes" id="UP000575898">
    <property type="component" value="Unassembled WGS sequence"/>
</dbReference>